<protein>
    <submittedName>
        <fullName evidence="3">Nitrilase family, member 2</fullName>
    </submittedName>
</protein>
<accession>A0A9N8DUP4</accession>
<evidence type="ECO:0000313" key="4">
    <source>
        <dbReference type="Proteomes" id="UP001153069"/>
    </source>
</evidence>
<proteinExistence type="predicted"/>
<feature type="domain" description="DUF6824" evidence="2">
    <location>
        <begin position="37"/>
        <end position="121"/>
    </location>
</feature>
<dbReference type="Proteomes" id="UP001153069">
    <property type="component" value="Unassembled WGS sequence"/>
</dbReference>
<organism evidence="3 4">
    <name type="scientific">Seminavis robusta</name>
    <dbReference type="NCBI Taxonomy" id="568900"/>
    <lineage>
        <taxon>Eukaryota</taxon>
        <taxon>Sar</taxon>
        <taxon>Stramenopiles</taxon>
        <taxon>Ochrophyta</taxon>
        <taxon>Bacillariophyta</taxon>
        <taxon>Bacillariophyceae</taxon>
        <taxon>Bacillariophycidae</taxon>
        <taxon>Naviculales</taxon>
        <taxon>Naviculaceae</taxon>
        <taxon>Seminavis</taxon>
    </lineage>
</organism>
<comment type="caution">
    <text evidence="3">The sequence shown here is derived from an EMBL/GenBank/DDBJ whole genome shotgun (WGS) entry which is preliminary data.</text>
</comment>
<evidence type="ECO:0000256" key="1">
    <source>
        <dbReference type="SAM" id="MobiDB-lite"/>
    </source>
</evidence>
<evidence type="ECO:0000259" key="2">
    <source>
        <dbReference type="Pfam" id="PF20710"/>
    </source>
</evidence>
<feature type="region of interest" description="Disordered" evidence="1">
    <location>
        <begin position="222"/>
        <end position="251"/>
    </location>
</feature>
<keyword evidence="4" id="KW-1185">Reference proteome</keyword>
<evidence type="ECO:0000313" key="3">
    <source>
        <dbReference type="EMBL" id="CAB9507035.1"/>
    </source>
</evidence>
<dbReference type="InterPro" id="IPR049227">
    <property type="entry name" value="DUF6824"/>
</dbReference>
<name>A0A9N8DUP4_9STRA</name>
<dbReference type="AlphaFoldDB" id="A0A9N8DUP4"/>
<dbReference type="EMBL" id="CAICTM010000288">
    <property type="protein sequence ID" value="CAB9507035.1"/>
    <property type="molecule type" value="Genomic_DNA"/>
</dbReference>
<dbReference type="Pfam" id="PF20710">
    <property type="entry name" value="DUF6824"/>
    <property type="match status" value="1"/>
</dbReference>
<gene>
    <name evidence="3" type="ORF">SEMRO_289_G109160.1</name>
</gene>
<sequence>MKTAESGIAKLARNVRPSICYGSSRELGAQFVPGPMDVICSRGKQALAHEGNKAFRRIIDSHIDAYKKATSKMDKSVIVTAIIDKIRNASPDGGFIRQLDGQWIEVGDHVAREKVGQTLRDMISHKYKSSTKSKKVRRKELQAKQNDDIDDFMRANCPDITERVKQLTLTAKTEEELQAAFNQANCELLTALKKAKGGGSQELAAFANAMETSDPSELKLKLPGRDSPQSCCASVASDATPAAAPGPMSLDDAVDDYHLRYSKL</sequence>
<reference evidence="3" key="1">
    <citation type="submission" date="2020-06" db="EMBL/GenBank/DDBJ databases">
        <authorList>
            <consortium name="Plant Systems Biology data submission"/>
        </authorList>
    </citation>
    <scope>NUCLEOTIDE SEQUENCE</scope>
    <source>
        <strain evidence="3">D6</strain>
    </source>
</reference>
<feature type="compositionally biased region" description="Low complexity" evidence="1">
    <location>
        <begin position="233"/>
        <end position="245"/>
    </location>
</feature>